<gene>
    <name evidence="8" type="ORF">PZA18_03070</name>
</gene>
<accession>A0ABT7DSI6</accession>
<evidence type="ECO:0000256" key="1">
    <source>
        <dbReference type="ARBA" id="ARBA00022553"/>
    </source>
</evidence>
<evidence type="ECO:0000313" key="9">
    <source>
        <dbReference type="Proteomes" id="UP001172778"/>
    </source>
</evidence>
<evidence type="ECO:0000313" key="8">
    <source>
        <dbReference type="EMBL" id="MDK2123031.1"/>
    </source>
</evidence>
<dbReference type="RefSeq" id="WP_284099320.1">
    <property type="nucleotide sequence ID" value="NZ_JARRAF010000003.1"/>
</dbReference>
<dbReference type="Pfam" id="PF00072">
    <property type="entry name" value="Response_reg"/>
    <property type="match status" value="1"/>
</dbReference>
<feature type="domain" description="Response regulatory" evidence="7">
    <location>
        <begin position="4"/>
        <end position="120"/>
    </location>
</feature>
<feature type="modified residue" description="4-aspartylphosphate" evidence="5">
    <location>
        <position position="55"/>
    </location>
</feature>
<dbReference type="Pfam" id="PF00196">
    <property type="entry name" value="GerE"/>
    <property type="match status" value="1"/>
</dbReference>
<dbReference type="SMART" id="SM00421">
    <property type="entry name" value="HTH_LUXR"/>
    <property type="match status" value="1"/>
</dbReference>
<dbReference type="Gene3D" id="3.40.50.2300">
    <property type="match status" value="1"/>
</dbReference>
<evidence type="ECO:0000256" key="4">
    <source>
        <dbReference type="ARBA" id="ARBA00023163"/>
    </source>
</evidence>
<dbReference type="InterPro" id="IPR011006">
    <property type="entry name" value="CheY-like_superfamily"/>
</dbReference>
<dbReference type="CDD" id="cd06170">
    <property type="entry name" value="LuxR_C_like"/>
    <property type="match status" value="1"/>
</dbReference>
<keyword evidence="9" id="KW-1185">Reference proteome</keyword>
<reference evidence="8" key="1">
    <citation type="submission" date="2023-03" db="EMBL/GenBank/DDBJ databases">
        <title>Chitinimonas shenzhenensis gen. nov., sp. nov., a novel member of family Burkholderiaceae isolated from activated sludge collected in Shen Zhen, China.</title>
        <authorList>
            <person name="Wang X."/>
        </authorList>
    </citation>
    <scope>NUCLEOTIDE SEQUENCE</scope>
    <source>
        <strain evidence="8">DQS-5</strain>
    </source>
</reference>
<keyword evidence="3" id="KW-0238">DNA-binding</keyword>
<proteinExistence type="predicted"/>
<name>A0ABT7DSI6_9NEIS</name>
<dbReference type="PANTHER" id="PTHR43214">
    <property type="entry name" value="TWO-COMPONENT RESPONSE REGULATOR"/>
    <property type="match status" value="1"/>
</dbReference>
<evidence type="ECO:0000259" key="7">
    <source>
        <dbReference type="PROSITE" id="PS50110"/>
    </source>
</evidence>
<evidence type="ECO:0000256" key="2">
    <source>
        <dbReference type="ARBA" id="ARBA00023015"/>
    </source>
</evidence>
<comment type="caution">
    <text evidence="8">The sequence shown here is derived from an EMBL/GenBank/DDBJ whole genome shotgun (WGS) entry which is preliminary data.</text>
</comment>
<dbReference type="InterPro" id="IPR039420">
    <property type="entry name" value="WalR-like"/>
</dbReference>
<dbReference type="InterPro" id="IPR001789">
    <property type="entry name" value="Sig_transdc_resp-reg_receiver"/>
</dbReference>
<dbReference type="InterPro" id="IPR058245">
    <property type="entry name" value="NreC/VraR/RcsB-like_REC"/>
</dbReference>
<protein>
    <submittedName>
        <fullName evidence="8">Response regulator transcription factor</fullName>
    </submittedName>
</protein>
<keyword evidence="2" id="KW-0805">Transcription regulation</keyword>
<dbReference type="PANTHER" id="PTHR43214:SF41">
    <property type="entry name" value="NITRATE_NITRITE RESPONSE REGULATOR PROTEIN NARP"/>
    <property type="match status" value="1"/>
</dbReference>
<dbReference type="CDD" id="cd17535">
    <property type="entry name" value="REC_NarL-like"/>
    <property type="match status" value="1"/>
</dbReference>
<dbReference type="EMBL" id="JARRAF010000003">
    <property type="protein sequence ID" value="MDK2123031.1"/>
    <property type="molecule type" value="Genomic_DNA"/>
</dbReference>
<evidence type="ECO:0000259" key="6">
    <source>
        <dbReference type="PROSITE" id="PS50043"/>
    </source>
</evidence>
<dbReference type="InterPro" id="IPR000792">
    <property type="entry name" value="Tscrpt_reg_LuxR_C"/>
</dbReference>
<keyword evidence="1 5" id="KW-0597">Phosphoprotein</keyword>
<evidence type="ECO:0000256" key="5">
    <source>
        <dbReference type="PROSITE-ProRule" id="PRU00169"/>
    </source>
</evidence>
<dbReference type="PROSITE" id="PS50043">
    <property type="entry name" value="HTH_LUXR_2"/>
    <property type="match status" value="1"/>
</dbReference>
<sequence length="218" mass="24149">MTIRILLADDHAIVRDGLKKLLSDEADLEVVDEAMSAQEVLEKIDNPSLSFIMLDVSMPGANGLDLISAVRRRRPDLPMLVLSMHKDAHFAARVLRAGANSYLSKDIPFDTLGGAIRRTAQGGRVIDPDLIDALLSHDRPDQNRPLHEALSEREYQIFQRIASGHALNQIADELSLSPKTVSTYKNRLMEKLNVGSTAELVKYALEHDEIARSSLSTD</sequence>
<dbReference type="PROSITE" id="PS50110">
    <property type="entry name" value="RESPONSE_REGULATORY"/>
    <property type="match status" value="1"/>
</dbReference>
<dbReference type="SUPFAM" id="SSF52172">
    <property type="entry name" value="CheY-like"/>
    <property type="match status" value="1"/>
</dbReference>
<dbReference type="Proteomes" id="UP001172778">
    <property type="component" value="Unassembled WGS sequence"/>
</dbReference>
<dbReference type="SUPFAM" id="SSF46894">
    <property type="entry name" value="C-terminal effector domain of the bipartite response regulators"/>
    <property type="match status" value="1"/>
</dbReference>
<dbReference type="InterPro" id="IPR016032">
    <property type="entry name" value="Sig_transdc_resp-reg_C-effctor"/>
</dbReference>
<evidence type="ECO:0000256" key="3">
    <source>
        <dbReference type="ARBA" id="ARBA00023125"/>
    </source>
</evidence>
<dbReference type="SMART" id="SM00448">
    <property type="entry name" value="REC"/>
    <property type="match status" value="1"/>
</dbReference>
<feature type="domain" description="HTH luxR-type" evidence="6">
    <location>
        <begin position="143"/>
        <end position="208"/>
    </location>
</feature>
<keyword evidence="4" id="KW-0804">Transcription</keyword>
<dbReference type="PRINTS" id="PR00038">
    <property type="entry name" value="HTHLUXR"/>
</dbReference>
<organism evidence="8 9">
    <name type="scientific">Parachitinimonas caeni</name>
    <dbReference type="NCBI Taxonomy" id="3031301"/>
    <lineage>
        <taxon>Bacteria</taxon>
        <taxon>Pseudomonadati</taxon>
        <taxon>Pseudomonadota</taxon>
        <taxon>Betaproteobacteria</taxon>
        <taxon>Neisseriales</taxon>
        <taxon>Chitinibacteraceae</taxon>
        <taxon>Parachitinimonas</taxon>
    </lineage>
</organism>